<gene>
    <name evidence="1" type="ORF">E2C01_028451</name>
</gene>
<dbReference type="Proteomes" id="UP000324222">
    <property type="component" value="Unassembled WGS sequence"/>
</dbReference>
<dbReference type="EMBL" id="VSRR010003186">
    <property type="protein sequence ID" value="MPC35042.1"/>
    <property type="molecule type" value="Genomic_DNA"/>
</dbReference>
<name>A0A5B7ELK8_PORTR</name>
<sequence>MKTQLSISVTFENSRGLTYRLPQHLLKGRAQLNRLGPGDASERGRSLATFVQHLASLVGVRRGLLPLLTLPLLLVVAQVAEAPLPPVMVRRTSCFTHRSCNLTLSMEETTLASTLQTI</sequence>
<protein>
    <submittedName>
        <fullName evidence="1">Uncharacterized protein</fullName>
    </submittedName>
</protein>
<evidence type="ECO:0000313" key="1">
    <source>
        <dbReference type="EMBL" id="MPC35042.1"/>
    </source>
</evidence>
<dbReference type="AlphaFoldDB" id="A0A5B7ELK8"/>
<evidence type="ECO:0000313" key="2">
    <source>
        <dbReference type="Proteomes" id="UP000324222"/>
    </source>
</evidence>
<keyword evidence="2" id="KW-1185">Reference proteome</keyword>
<proteinExistence type="predicted"/>
<comment type="caution">
    <text evidence="1">The sequence shown here is derived from an EMBL/GenBank/DDBJ whole genome shotgun (WGS) entry which is preliminary data.</text>
</comment>
<organism evidence="1 2">
    <name type="scientific">Portunus trituberculatus</name>
    <name type="common">Swimming crab</name>
    <name type="synonym">Neptunus trituberculatus</name>
    <dbReference type="NCBI Taxonomy" id="210409"/>
    <lineage>
        <taxon>Eukaryota</taxon>
        <taxon>Metazoa</taxon>
        <taxon>Ecdysozoa</taxon>
        <taxon>Arthropoda</taxon>
        <taxon>Crustacea</taxon>
        <taxon>Multicrustacea</taxon>
        <taxon>Malacostraca</taxon>
        <taxon>Eumalacostraca</taxon>
        <taxon>Eucarida</taxon>
        <taxon>Decapoda</taxon>
        <taxon>Pleocyemata</taxon>
        <taxon>Brachyura</taxon>
        <taxon>Eubrachyura</taxon>
        <taxon>Portunoidea</taxon>
        <taxon>Portunidae</taxon>
        <taxon>Portuninae</taxon>
        <taxon>Portunus</taxon>
    </lineage>
</organism>
<reference evidence="1 2" key="1">
    <citation type="submission" date="2019-05" db="EMBL/GenBank/DDBJ databases">
        <title>Another draft genome of Portunus trituberculatus and its Hox gene families provides insights of decapod evolution.</title>
        <authorList>
            <person name="Jeong J.-H."/>
            <person name="Song I."/>
            <person name="Kim S."/>
            <person name="Choi T."/>
            <person name="Kim D."/>
            <person name="Ryu S."/>
            <person name="Kim W."/>
        </authorList>
    </citation>
    <scope>NUCLEOTIDE SEQUENCE [LARGE SCALE GENOMIC DNA]</scope>
    <source>
        <tissue evidence="1">Muscle</tissue>
    </source>
</reference>
<accession>A0A5B7ELK8</accession>